<keyword evidence="3" id="KW-1185">Reference proteome</keyword>
<organism evidence="2 3">
    <name type="scientific">Methylobacterium variabile</name>
    <dbReference type="NCBI Taxonomy" id="298794"/>
    <lineage>
        <taxon>Bacteria</taxon>
        <taxon>Pseudomonadati</taxon>
        <taxon>Pseudomonadota</taxon>
        <taxon>Alphaproteobacteria</taxon>
        <taxon>Hyphomicrobiales</taxon>
        <taxon>Methylobacteriaceae</taxon>
        <taxon>Methylobacterium</taxon>
    </lineage>
</organism>
<feature type="domain" description="YjiS-like" evidence="1">
    <location>
        <begin position="19"/>
        <end position="52"/>
    </location>
</feature>
<dbReference type="AlphaFoldDB" id="A0A0J6V7G9"/>
<accession>A0A0J6V7G9</accession>
<gene>
    <name evidence="2" type="ORF">VQ02_18300</name>
</gene>
<evidence type="ECO:0000313" key="2">
    <source>
        <dbReference type="EMBL" id="KMO34886.1"/>
    </source>
</evidence>
<evidence type="ECO:0000259" key="1">
    <source>
        <dbReference type="Pfam" id="PF06568"/>
    </source>
</evidence>
<name>A0A0J6V7G9_9HYPH</name>
<dbReference type="OrthoDB" id="7376415at2"/>
<dbReference type="Pfam" id="PF06568">
    <property type="entry name" value="YjiS-like"/>
    <property type="match status" value="1"/>
</dbReference>
<sequence>MIVSCAHEPRLVGVAVLKGWLGRWTARRRLERDLYTMTDETLADIGLTRGEALAEARRPFWQAGGHDAG</sequence>
<dbReference type="EMBL" id="LABY01000127">
    <property type="protein sequence ID" value="KMO34886.1"/>
    <property type="molecule type" value="Genomic_DNA"/>
</dbReference>
<evidence type="ECO:0000313" key="3">
    <source>
        <dbReference type="Proteomes" id="UP000035955"/>
    </source>
</evidence>
<proteinExistence type="predicted"/>
<dbReference type="PATRIC" id="fig|298794.3.peg.851"/>
<comment type="caution">
    <text evidence="2">The sequence shown here is derived from an EMBL/GenBank/DDBJ whole genome shotgun (WGS) entry which is preliminary data.</text>
</comment>
<dbReference type="Proteomes" id="UP000035955">
    <property type="component" value="Unassembled WGS sequence"/>
</dbReference>
<reference evidence="2 3" key="1">
    <citation type="submission" date="2015-03" db="EMBL/GenBank/DDBJ databases">
        <title>Genome sequencing of Methylobacterium variabile DSM 16961.</title>
        <authorList>
            <person name="Chaudhry V."/>
            <person name="Patil P.B."/>
        </authorList>
    </citation>
    <scope>NUCLEOTIDE SEQUENCE [LARGE SCALE GENOMIC DNA]</scope>
    <source>
        <strain evidence="2 3">DSM 16961</strain>
    </source>
</reference>
<dbReference type="InterPro" id="IPR009506">
    <property type="entry name" value="YjiS-like"/>
</dbReference>
<protein>
    <recommendedName>
        <fullName evidence="1">YjiS-like domain-containing protein</fullName>
    </recommendedName>
</protein>